<keyword evidence="4" id="KW-1185">Reference proteome</keyword>
<name>A0A1G6HID3_9ACTN</name>
<protein>
    <submittedName>
        <fullName evidence="3">Glycerophosphoryl diester phosphodiesterase</fullName>
    </submittedName>
</protein>
<evidence type="ECO:0000256" key="1">
    <source>
        <dbReference type="SAM" id="Phobius"/>
    </source>
</evidence>
<keyword evidence="1" id="KW-0472">Membrane</keyword>
<dbReference type="OrthoDB" id="9758957at2"/>
<keyword evidence="1" id="KW-1133">Transmembrane helix</keyword>
<dbReference type="PROSITE" id="PS51704">
    <property type="entry name" value="GP_PDE"/>
    <property type="match status" value="1"/>
</dbReference>
<dbReference type="InterPro" id="IPR017946">
    <property type="entry name" value="PLC-like_Pdiesterase_TIM-brl"/>
</dbReference>
<organism evidence="3 4">
    <name type="scientific">Raineyella antarctica</name>
    <dbReference type="NCBI Taxonomy" id="1577474"/>
    <lineage>
        <taxon>Bacteria</taxon>
        <taxon>Bacillati</taxon>
        <taxon>Actinomycetota</taxon>
        <taxon>Actinomycetes</taxon>
        <taxon>Propionibacteriales</taxon>
        <taxon>Propionibacteriaceae</taxon>
        <taxon>Raineyella</taxon>
    </lineage>
</organism>
<dbReference type="InterPro" id="IPR030395">
    <property type="entry name" value="GP_PDE_dom"/>
</dbReference>
<keyword evidence="1" id="KW-0812">Transmembrane</keyword>
<dbReference type="EMBL" id="FMYF01000010">
    <property type="protein sequence ID" value="SDB93695.1"/>
    <property type="molecule type" value="Genomic_DNA"/>
</dbReference>
<proteinExistence type="predicted"/>
<feature type="domain" description="GP-PDE" evidence="2">
    <location>
        <begin position="52"/>
        <end position="286"/>
    </location>
</feature>
<dbReference type="RefSeq" id="WP_092612396.1">
    <property type="nucleotide sequence ID" value="NZ_FMYF01000010.1"/>
</dbReference>
<accession>A0A1G6HID3</accession>
<evidence type="ECO:0000313" key="3">
    <source>
        <dbReference type="EMBL" id="SDB93695.1"/>
    </source>
</evidence>
<reference evidence="3 4" key="1">
    <citation type="submission" date="2016-06" db="EMBL/GenBank/DDBJ databases">
        <authorList>
            <person name="Olsen C.W."/>
            <person name="Carey S."/>
            <person name="Hinshaw L."/>
            <person name="Karasin A.I."/>
        </authorList>
    </citation>
    <scope>NUCLEOTIDE SEQUENCE [LARGE SCALE GENOMIC DNA]</scope>
    <source>
        <strain evidence="3 4">LZ-22</strain>
    </source>
</reference>
<dbReference type="GO" id="GO:0006629">
    <property type="term" value="P:lipid metabolic process"/>
    <property type="evidence" value="ECO:0007669"/>
    <property type="project" value="InterPro"/>
</dbReference>
<dbReference type="Pfam" id="PF03009">
    <property type="entry name" value="GDPD"/>
    <property type="match status" value="1"/>
</dbReference>
<dbReference type="SUPFAM" id="SSF51695">
    <property type="entry name" value="PLC-like phosphodiesterases"/>
    <property type="match status" value="1"/>
</dbReference>
<dbReference type="PANTHER" id="PTHR46211">
    <property type="entry name" value="GLYCEROPHOSPHORYL DIESTER PHOSPHODIESTERASE"/>
    <property type="match status" value="1"/>
</dbReference>
<sequence>MAANRHRRSGRGAHRVRLAVIAVRIVALVVAAVALFATRGVPARKPAAWLTAAPVAHRGDWTTGPERPENSLAAFEAAADRSLAIELDVQLTSDGVVVVLHDEDLARMTGRPGRVADTPYAEVAARHLQGGAETVPALSEALTVVNGRVPVFVEVKSPPQVGPLEEAVARELADYRGPAAVMSFNPYSLRHMASVAPDLPRGQLSGDFEGEDLAWYEVFLLRHLLMNWASKPDFVAMDLDLVPSVTTTVQRGWGRPLLCWTAENPADAALAARHCDGVIGDPGSRS</sequence>
<dbReference type="STRING" id="1577474.GA0111570_11056"/>
<gene>
    <name evidence="3" type="ORF">GA0111570_11056</name>
</gene>
<dbReference type="PANTHER" id="PTHR46211:SF1">
    <property type="entry name" value="GLYCEROPHOSPHODIESTER PHOSPHODIESTERASE, CYTOPLASMIC"/>
    <property type="match status" value="1"/>
</dbReference>
<dbReference type="Gene3D" id="3.20.20.190">
    <property type="entry name" value="Phosphatidylinositol (PI) phosphodiesterase"/>
    <property type="match status" value="1"/>
</dbReference>
<evidence type="ECO:0000313" key="4">
    <source>
        <dbReference type="Proteomes" id="UP000199086"/>
    </source>
</evidence>
<dbReference type="Proteomes" id="UP000199086">
    <property type="component" value="Unassembled WGS sequence"/>
</dbReference>
<dbReference type="AlphaFoldDB" id="A0A1G6HID3"/>
<dbReference type="GO" id="GO:0008081">
    <property type="term" value="F:phosphoric diester hydrolase activity"/>
    <property type="evidence" value="ECO:0007669"/>
    <property type="project" value="InterPro"/>
</dbReference>
<evidence type="ECO:0000259" key="2">
    <source>
        <dbReference type="PROSITE" id="PS51704"/>
    </source>
</evidence>
<feature type="transmembrane region" description="Helical" evidence="1">
    <location>
        <begin position="16"/>
        <end position="37"/>
    </location>
</feature>